<dbReference type="SUPFAM" id="SSF53850">
    <property type="entry name" value="Periplasmic binding protein-like II"/>
    <property type="match status" value="1"/>
</dbReference>
<organism evidence="7 8">
    <name type="scientific">Sulfurimonas lithotrophica</name>
    <dbReference type="NCBI Taxonomy" id="2590022"/>
    <lineage>
        <taxon>Bacteria</taxon>
        <taxon>Pseudomonadati</taxon>
        <taxon>Campylobacterota</taxon>
        <taxon>Epsilonproteobacteria</taxon>
        <taxon>Campylobacterales</taxon>
        <taxon>Sulfurimonadaceae</taxon>
        <taxon>Sulfurimonas</taxon>
    </lineage>
</organism>
<dbReference type="Proteomes" id="UP000326944">
    <property type="component" value="Chromosome"/>
</dbReference>
<dbReference type="PRINTS" id="PR00039">
    <property type="entry name" value="HTHLYSR"/>
</dbReference>
<dbReference type="Gene3D" id="3.40.190.290">
    <property type="match status" value="1"/>
</dbReference>
<dbReference type="InterPro" id="IPR005119">
    <property type="entry name" value="LysR_subst-bd"/>
</dbReference>
<evidence type="ECO:0000256" key="4">
    <source>
        <dbReference type="ARBA" id="ARBA00023163"/>
    </source>
</evidence>
<dbReference type="GO" id="GO:0003700">
    <property type="term" value="F:DNA-binding transcription factor activity"/>
    <property type="evidence" value="ECO:0007669"/>
    <property type="project" value="InterPro"/>
</dbReference>
<dbReference type="Pfam" id="PF00126">
    <property type="entry name" value="HTH_1"/>
    <property type="match status" value="1"/>
</dbReference>
<dbReference type="PROSITE" id="PS50931">
    <property type="entry name" value="HTH_LYSR"/>
    <property type="match status" value="1"/>
</dbReference>
<dbReference type="PANTHER" id="PTHR30126:SF64">
    <property type="entry name" value="HTH-TYPE TRANSCRIPTIONAL REGULATOR CITR"/>
    <property type="match status" value="1"/>
</dbReference>
<dbReference type="InterPro" id="IPR036390">
    <property type="entry name" value="WH_DNA-bd_sf"/>
</dbReference>
<evidence type="ECO:0000313" key="8">
    <source>
        <dbReference type="Proteomes" id="UP000326944"/>
    </source>
</evidence>
<reference evidence="7 8" key="1">
    <citation type="submission" date="2019-09" db="EMBL/GenBank/DDBJ databases">
        <title>Sulfurimonas gotlandica sp. nov., a chemoautotrophic and psychrotolerant epsilonproteobacterium isolated from a pelagic redoxcline, and an emended description of the genus Sulfurimonas.</title>
        <authorList>
            <person name="Wang S."/>
            <person name="Jiang L."/>
            <person name="Shao S."/>
        </authorList>
    </citation>
    <scope>NUCLEOTIDE SEQUENCE [LARGE SCALE GENOMIC DNA]</scope>
    <source>
        <strain evidence="7 8">GYSZ_1</strain>
    </source>
</reference>
<sequence length="300" mass="34874">MLKDFAKLQTFLMVTKEKSFSKASAKLGISQPAVTQQIKFIEDYLDTKIVQRKKNGILLTKEGEDLYRIAKRLEKAIENSEKELISIINKEFTFVIGSSNAIGNYVLPNYIAEIKKRIDNEVHMNVDKSSNIIDALEDKKIDLALIESPVFRDDIIYREWIEDELVVFSNQPIKKQLTGEDLMEFDWICRDEHSHTRRLTAEVFEEIGVQCNNFNVVSVMESPTAIKEAILHSNRDAERPLVSIMSRHVIKDDVDQERLYCARLKNFKMERKFYIAYSKDRKHDAFVDNVVSYLLSLNKI</sequence>
<dbReference type="InterPro" id="IPR036388">
    <property type="entry name" value="WH-like_DNA-bd_sf"/>
</dbReference>
<evidence type="ECO:0000313" key="7">
    <source>
        <dbReference type="EMBL" id="QFR48735.1"/>
    </source>
</evidence>
<feature type="coiled-coil region" evidence="5">
    <location>
        <begin position="63"/>
        <end position="90"/>
    </location>
</feature>
<protein>
    <submittedName>
        <fullName evidence="7">LysR family transcriptional regulator</fullName>
    </submittedName>
</protein>
<dbReference type="Gene3D" id="1.10.10.10">
    <property type="entry name" value="Winged helix-like DNA-binding domain superfamily/Winged helix DNA-binding domain"/>
    <property type="match status" value="1"/>
</dbReference>
<dbReference type="PANTHER" id="PTHR30126">
    <property type="entry name" value="HTH-TYPE TRANSCRIPTIONAL REGULATOR"/>
    <property type="match status" value="1"/>
</dbReference>
<dbReference type="EMBL" id="CP043617">
    <property type="protein sequence ID" value="QFR48735.1"/>
    <property type="molecule type" value="Genomic_DNA"/>
</dbReference>
<dbReference type="GO" id="GO:0000976">
    <property type="term" value="F:transcription cis-regulatory region binding"/>
    <property type="evidence" value="ECO:0007669"/>
    <property type="project" value="TreeGrafter"/>
</dbReference>
<keyword evidence="4" id="KW-0804">Transcription</keyword>
<keyword evidence="2" id="KW-0805">Transcription regulation</keyword>
<keyword evidence="3" id="KW-0238">DNA-binding</keyword>
<dbReference type="Pfam" id="PF03466">
    <property type="entry name" value="LysR_substrate"/>
    <property type="match status" value="1"/>
</dbReference>
<accession>A0A5P8NZ60</accession>
<keyword evidence="8" id="KW-1185">Reference proteome</keyword>
<dbReference type="OrthoDB" id="9803735at2"/>
<evidence type="ECO:0000256" key="1">
    <source>
        <dbReference type="ARBA" id="ARBA00009437"/>
    </source>
</evidence>
<dbReference type="SUPFAM" id="SSF46785">
    <property type="entry name" value="Winged helix' DNA-binding domain"/>
    <property type="match status" value="1"/>
</dbReference>
<dbReference type="KEGG" id="sulg:FJR48_02965"/>
<proteinExistence type="inferred from homology"/>
<keyword evidence="5" id="KW-0175">Coiled coil</keyword>
<name>A0A5P8NZ60_9BACT</name>
<gene>
    <name evidence="7" type="ORF">FJR48_02965</name>
</gene>
<dbReference type="RefSeq" id="WP_152306678.1">
    <property type="nucleotide sequence ID" value="NZ_CP043617.1"/>
</dbReference>
<comment type="similarity">
    <text evidence="1">Belongs to the LysR transcriptional regulatory family.</text>
</comment>
<evidence type="ECO:0000256" key="2">
    <source>
        <dbReference type="ARBA" id="ARBA00023015"/>
    </source>
</evidence>
<feature type="domain" description="HTH lysR-type" evidence="6">
    <location>
        <begin position="1"/>
        <end position="60"/>
    </location>
</feature>
<dbReference type="InterPro" id="IPR000847">
    <property type="entry name" value="LysR_HTH_N"/>
</dbReference>
<dbReference type="AlphaFoldDB" id="A0A5P8NZ60"/>
<evidence type="ECO:0000256" key="5">
    <source>
        <dbReference type="SAM" id="Coils"/>
    </source>
</evidence>
<evidence type="ECO:0000259" key="6">
    <source>
        <dbReference type="PROSITE" id="PS50931"/>
    </source>
</evidence>
<evidence type="ECO:0000256" key="3">
    <source>
        <dbReference type="ARBA" id="ARBA00023125"/>
    </source>
</evidence>